<dbReference type="SMART" id="SM00831">
    <property type="entry name" value="Cation_ATPase_N"/>
    <property type="match status" value="1"/>
</dbReference>
<evidence type="ECO:0000256" key="2">
    <source>
        <dbReference type="ARBA" id="ARBA00022692"/>
    </source>
</evidence>
<dbReference type="Pfam" id="PF00690">
    <property type="entry name" value="Cation_ATPase_N"/>
    <property type="match status" value="1"/>
</dbReference>
<feature type="transmembrane region" description="Helical" evidence="15">
    <location>
        <begin position="680"/>
        <end position="704"/>
    </location>
</feature>
<feature type="transmembrane region" description="Helical" evidence="15">
    <location>
        <begin position="716"/>
        <end position="744"/>
    </location>
</feature>
<evidence type="ECO:0000256" key="9">
    <source>
        <dbReference type="ARBA" id="ARBA00023201"/>
    </source>
</evidence>
<dbReference type="PANTHER" id="PTHR43294:SF20">
    <property type="entry name" value="P-TYPE ATPASE"/>
    <property type="match status" value="1"/>
</dbReference>
<comment type="subcellular location">
    <subcellularLocation>
        <location evidence="1">Membrane</location>
        <topology evidence="1">Multi-pass membrane protein</topology>
    </subcellularLocation>
</comment>
<evidence type="ECO:0000256" key="7">
    <source>
        <dbReference type="ARBA" id="ARBA00023053"/>
    </source>
</evidence>
<keyword evidence="5" id="KW-1278">Translocase</keyword>
<keyword evidence="9" id="KW-0739">Sodium transport</keyword>
<keyword evidence="8 15" id="KW-0472">Membrane</keyword>
<feature type="transmembrane region" description="Helical" evidence="15">
    <location>
        <begin position="496"/>
        <end position="519"/>
    </location>
</feature>
<feature type="compositionally biased region" description="Acidic residues" evidence="14">
    <location>
        <begin position="75"/>
        <end position="84"/>
    </location>
</feature>
<evidence type="ECO:0000256" key="3">
    <source>
        <dbReference type="ARBA" id="ARBA00022741"/>
    </source>
</evidence>
<evidence type="ECO:0000256" key="5">
    <source>
        <dbReference type="ARBA" id="ARBA00022967"/>
    </source>
</evidence>
<dbReference type="InterPro" id="IPR008250">
    <property type="entry name" value="ATPase_P-typ_transduc_dom_A_sf"/>
</dbReference>
<keyword evidence="9" id="KW-0406">Ion transport</keyword>
<dbReference type="PROSITE" id="PS00154">
    <property type="entry name" value="ATPASE_E1_E2"/>
    <property type="match status" value="1"/>
</dbReference>
<dbReference type="InterPro" id="IPR059000">
    <property type="entry name" value="ATPase_P-type_domA"/>
</dbReference>
<dbReference type="Gene3D" id="3.40.1110.10">
    <property type="entry name" value="Calcium-transporting ATPase, cytoplasmic domain N"/>
    <property type="match status" value="2"/>
</dbReference>
<keyword evidence="2 15" id="KW-0812">Transmembrane</keyword>
<dbReference type="GO" id="GO:0005886">
    <property type="term" value="C:plasma membrane"/>
    <property type="evidence" value="ECO:0007669"/>
    <property type="project" value="TreeGrafter"/>
</dbReference>
<dbReference type="SFLD" id="SFLDG00002">
    <property type="entry name" value="C1.7:_P-type_atpase_like"/>
    <property type="match status" value="1"/>
</dbReference>
<evidence type="ECO:0000256" key="4">
    <source>
        <dbReference type="ARBA" id="ARBA00022840"/>
    </source>
</evidence>
<dbReference type="Pfam" id="PF00689">
    <property type="entry name" value="Cation_ATPase_C"/>
    <property type="match status" value="1"/>
</dbReference>
<keyword evidence="3" id="KW-0547">Nucleotide-binding</keyword>
<dbReference type="SFLD" id="SFLDS00003">
    <property type="entry name" value="Haloacid_Dehalogenase"/>
    <property type="match status" value="1"/>
</dbReference>
<dbReference type="SUPFAM" id="SSF81653">
    <property type="entry name" value="Calcium ATPase, transduction domain A"/>
    <property type="match status" value="1"/>
</dbReference>
<evidence type="ECO:0000256" key="6">
    <source>
        <dbReference type="ARBA" id="ARBA00022989"/>
    </source>
</evidence>
<dbReference type="SUPFAM" id="SSF81665">
    <property type="entry name" value="Calcium ATPase, transmembrane domain M"/>
    <property type="match status" value="2"/>
</dbReference>
<dbReference type="FunFam" id="3.40.50.1000:FF:000028">
    <property type="entry name" value="Calcium-transporting P-type ATPase, putative"/>
    <property type="match status" value="1"/>
</dbReference>
<dbReference type="InterPro" id="IPR006068">
    <property type="entry name" value="ATPase_P-typ_cation-transptr_C"/>
</dbReference>
<dbReference type="PANTHER" id="PTHR43294">
    <property type="entry name" value="SODIUM/POTASSIUM-TRANSPORTING ATPASE SUBUNIT ALPHA"/>
    <property type="match status" value="1"/>
</dbReference>
<dbReference type="RefSeq" id="XP_013250937.1">
    <property type="nucleotide sequence ID" value="XM_013395483.1"/>
</dbReference>
<feature type="region of interest" description="Disordered" evidence="14">
    <location>
        <begin position="66"/>
        <end position="86"/>
    </location>
</feature>
<feature type="compositionally biased region" description="Low complexity" evidence="14">
    <location>
        <begin position="329"/>
        <end position="338"/>
    </location>
</feature>
<dbReference type="FunFam" id="3.40.50.1000:FF:000001">
    <property type="entry name" value="Phospholipid-transporting ATPase IC"/>
    <property type="match status" value="1"/>
</dbReference>
<dbReference type="InterPro" id="IPR036412">
    <property type="entry name" value="HAD-like_sf"/>
</dbReference>
<dbReference type="Gene3D" id="2.70.150.10">
    <property type="entry name" value="Calcium-transporting ATPase, cytoplasmic transduction domain A"/>
    <property type="match status" value="1"/>
</dbReference>
<keyword evidence="18" id="KW-1185">Reference proteome</keyword>
<dbReference type="SUPFAM" id="SSF81660">
    <property type="entry name" value="Metal cation-transporting ATPase, ATP-binding domain N"/>
    <property type="match status" value="1"/>
</dbReference>
<evidence type="ECO:0000256" key="13">
    <source>
        <dbReference type="SAM" id="Coils"/>
    </source>
</evidence>
<dbReference type="SFLD" id="SFLDF00027">
    <property type="entry name" value="p-type_atpase"/>
    <property type="match status" value="1"/>
</dbReference>
<sequence>MALPNYLDIMGGARGQEWSENIQSNYEERNPQFGVFNTQDVQTSYLHGLYGFAGFQHQAVPVSCWTSATPASSEPPEEAPEGNVDECQPPVVSNERNMIMQLRDEVTSELIKFRELALSWQKEKATLKGNQRELSKQLTLAQDEATRLRREVAMLRVGELNWQRVGNELRNAQFQLREAAVKLKGKEQEIADLNHELRTVHPRLIRLGETERTVKKLEEEVQRLRPLERELQVKQQQIQQLQEEKSQIQFLRLELDACQRLCEQICLAAANAKATGTAGAPAGAPPASGEGGFMLSNGCPNGGSSGSIGGGSGSGVAAPATPAAPPAPAATAGTAAGEAAGGRGDSVRVSQTRSGGGGEMELSSSPSVRDSGVESFLRSDTARIVPQALDPSAYPDNVEMEILERLSKSQVSLKELVESARKADPEAFRKMVTATEKEFPTSGKNRFASTPIEQLAREFGCTDISQGLTSSQVAANREKYGSNMLDRGDRDPLYKIFLSQFWSPVVLLLLVAAVASLVMQEWVEGAAILIIVTLNACLATYMENSASTALAKLASMAAPMCCVLREGEERTVPAEEVVPGDIVFLATGNSVAADMRCIDMCSPVFTGESEDVAKTISAVDGDAPFATNLCFASTIVTNGSGKCLVYATGMETQVGRIATQLKKAGAASRLTPLQRGLNRLGGLIGLIAICVLVVIVIVAVLTGYKDPAHPDSDPVFTIVLVAVGFAVSSIPEGLPMVVTICLSLGARDMVKRKANVRKLPAVETLGCCSVICSDKTGTLTEGKMTATRLVSFSRGSSINDKEMNIAKTFAVYPTKGFDPRGGFFDAELLTEQKKNTLAALHGQGAYDSFGQILTDYGSAETAQRGAAAAAAAASSSSSSSSAPATAAADATAAAAVRVRAVLTAAMLNSHSTKLEQDPKTKRWTTTGNMSEGALVVAAAKAGLTASMRSLYPREASLEVPFNSSRKMAVSVHKLQTPNQFADILLTDDGKVYTHVAVVKGAPDRLFPYLGFCVAENGGVSSIGWHSPLTEEEKAEIKTANDKLSSAALRVLAVAIKPLTEEDIEELKGCAGADERLHTVVDEPPRLVRLRCFVSSCPASDCLLSITRLTVLGLVGSLDPPRAGVREAVRECHGAGVRVAMITGDQLPTACAIAKDIGILTETEDASKRSVTCAVLHEDDDPSLPYKPSEEIDQLVDGVRVFARAQPEDKFWLVCCLQRLGHTVAMTGDGVNDAPALKAADIGVAMGVSGTDVAKGAAEMILLDDNFCTIVAAVEEGRKIYGNIQKFVCFLLGTNIGEIIYLTIAIAASMPLPLEALQVDSVQLSLLMHSLLSCLSCPPRFLPPASHVCPSLCLVFCMADFLASAVLFLNLMSDGCPAVALAKEPPDEDNMSVPPRNRKQPIMTRDWWLFGNLPHTLFEAACVLLSLAMGLYLCTGSILLKDLTNKCQTVTVVDSVGVS</sequence>
<keyword evidence="4" id="KW-0067">ATP-binding</keyword>
<dbReference type="EC" id="7.2.2.3" evidence="10"/>
<feature type="transmembrane region" description="Helical" evidence="15">
    <location>
        <begin position="1416"/>
        <end position="1439"/>
    </location>
</feature>
<gene>
    <name evidence="17" type="ORF">EAH_00008950</name>
</gene>
<dbReference type="GO" id="GO:0030007">
    <property type="term" value="P:intracellular potassium ion homeostasis"/>
    <property type="evidence" value="ECO:0007669"/>
    <property type="project" value="TreeGrafter"/>
</dbReference>
<dbReference type="GO" id="GO:0005524">
    <property type="term" value="F:ATP binding"/>
    <property type="evidence" value="ECO:0007669"/>
    <property type="project" value="UniProtKB-KW"/>
</dbReference>
<dbReference type="Gene3D" id="3.40.50.1000">
    <property type="entry name" value="HAD superfamily/HAD-like"/>
    <property type="match status" value="2"/>
</dbReference>
<reference evidence="17" key="1">
    <citation type="submission" date="2013-10" db="EMBL/GenBank/DDBJ databases">
        <title>Genomic analysis of the causative agents of coccidiosis in chickens.</title>
        <authorList>
            <person name="Reid A.J."/>
            <person name="Blake D."/>
            <person name="Billington K."/>
            <person name="Browne H."/>
            <person name="Dunn M."/>
            <person name="Hung S."/>
            <person name="Kawahara F."/>
            <person name="Miranda-Saavedra D."/>
            <person name="Mourier T."/>
            <person name="Nagra H."/>
            <person name="Otto T.D."/>
            <person name="Rawlings N."/>
            <person name="Sanchez A."/>
            <person name="Sanders M."/>
            <person name="Subramaniam C."/>
            <person name="Tay Y."/>
            <person name="Dear P."/>
            <person name="Doerig C."/>
            <person name="Gruber A."/>
            <person name="Parkinson J."/>
            <person name="Shirley M."/>
            <person name="Wan K.L."/>
            <person name="Berriman M."/>
            <person name="Tomley F."/>
            <person name="Pain A."/>
        </authorList>
    </citation>
    <scope>NUCLEOTIDE SEQUENCE [LARGE SCALE GENOMIC DNA]</scope>
    <source>
        <strain evidence="17">Houghton</strain>
    </source>
</reference>
<dbReference type="GO" id="GO:0005391">
    <property type="term" value="F:P-type sodium:potassium-exchanging transporter activity"/>
    <property type="evidence" value="ECO:0007669"/>
    <property type="project" value="TreeGrafter"/>
</dbReference>
<keyword evidence="13" id="KW-0175">Coiled coil</keyword>
<dbReference type="GO" id="GO:1990573">
    <property type="term" value="P:potassium ion import across plasma membrane"/>
    <property type="evidence" value="ECO:0007669"/>
    <property type="project" value="TreeGrafter"/>
</dbReference>
<evidence type="ECO:0000259" key="16">
    <source>
        <dbReference type="SMART" id="SM00831"/>
    </source>
</evidence>
<evidence type="ECO:0000256" key="11">
    <source>
        <dbReference type="ARBA" id="ARBA00049499"/>
    </source>
</evidence>
<dbReference type="InterPro" id="IPR001757">
    <property type="entry name" value="P_typ_ATPase"/>
</dbReference>
<feature type="domain" description="Cation-transporting P-type ATPase N-terminal" evidence="16">
    <location>
        <begin position="446"/>
        <end position="521"/>
    </location>
</feature>
<dbReference type="Gene3D" id="1.20.1110.10">
    <property type="entry name" value="Calcium-transporting ATPase, transmembrane domain"/>
    <property type="match status" value="3"/>
</dbReference>
<evidence type="ECO:0000256" key="14">
    <source>
        <dbReference type="SAM" id="MobiDB-lite"/>
    </source>
</evidence>
<dbReference type="GO" id="GO:0036376">
    <property type="term" value="P:sodium ion export across plasma membrane"/>
    <property type="evidence" value="ECO:0007669"/>
    <property type="project" value="TreeGrafter"/>
</dbReference>
<dbReference type="PRINTS" id="PR00121">
    <property type="entry name" value="NAKATPASE"/>
</dbReference>
<organism evidence="17 18">
    <name type="scientific">Eimeria acervulina</name>
    <name type="common">Coccidian parasite</name>
    <dbReference type="NCBI Taxonomy" id="5801"/>
    <lineage>
        <taxon>Eukaryota</taxon>
        <taxon>Sar</taxon>
        <taxon>Alveolata</taxon>
        <taxon>Apicomplexa</taxon>
        <taxon>Conoidasida</taxon>
        <taxon>Coccidia</taxon>
        <taxon>Eucoccidiorida</taxon>
        <taxon>Eimeriorina</taxon>
        <taxon>Eimeriidae</taxon>
        <taxon>Eimeria</taxon>
    </lineage>
</organism>
<evidence type="ECO:0000313" key="17">
    <source>
        <dbReference type="EMBL" id="CDI78892.1"/>
    </source>
</evidence>
<dbReference type="OrthoDB" id="116380at2759"/>
<protein>
    <recommendedName>
        <fullName evidence="12">P-type sodium-transporting ATPase4</fullName>
        <ecNumber evidence="10">7.2.2.3</ecNumber>
    </recommendedName>
</protein>
<dbReference type="Pfam" id="PF13246">
    <property type="entry name" value="Cation_ATPase"/>
    <property type="match status" value="1"/>
</dbReference>
<evidence type="ECO:0000256" key="8">
    <source>
        <dbReference type="ARBA" id="ARBA00023136"/>
    </source>
</evidence>
<dbReference type="InterPro" id="IPR023298">
    <property type="entry name" value="ATPase_P-typ_TM_dom_sf"/>
</dbReference>
<dbReference type="OMA" id="QEVHLGH"/>
<proteinExistence type="predicted"/>
<feature type="transmembrane region" description="Helical" evidence="15">
    <location>
        <begin position="1286"/>
        <end position="1309"/>
    </location>
</feature>
<dbReference type="PRINTS" id="PR00119">
    <property type="entry name" value="CATATPASE"/>
</dbReference>
<dbReference type="GO" id="GO:0006883">
    <property type="term" value="P:intracellular sodium ion homeostasis"/>
    <property type="evidence" value="ECO:0007669"/>
    <property type="project" value="TreeGrafter"/>
</dbReference>
<evidence type="ECO:0000313" key="18">
    <source>
        <dbReference type="Proteomes" id="UP000018050"/>
    </source>
</evidence>
<feature type="region of interest" description="Disordered" evidence="14">
    <location>
        <begin position="305"/>
        <end position="375"/>
    </location>
</feature>
<dbReference type="EMBL" id="HG670930">
    <property type="protein sequence ID" value="CDI78892.1"/>
    <property type="molecule type" value="Genomic_DNA"/>
</dbReference>
<dbReference type="VEuPathDB" id="ToxoDB:EAH_00008950"/>
<dbReference type="SUPFAM" id="SSF56784">
    <property type="entry name" value="HAD-like"/>
    <property type="match status" value="1"/>
</dbReference>
<evidence type="ECO:0000256" key="15">
    <source>
        <dbReference type="SAM" id="Phobius"/>
    </source>
</evidence>
<comment type="catalytic activity">
    <reaction evidence="11">
        <text>Na(+)(in) + ATP + H2O = Na(+)(out) + ADP + phosphate + H(+)</text>
        <dbReference type="Rhea" id="RHEA:14633"/>
        <dbReference type="ChEBI" id="CHEBI:15377"/>
        <dbReference type="ChEBI" id="CHEBI:15378"/>
        <dbReference type="ChEBI" id="CHEBI:29101"/>
        <dbReference type="ChEBI" id="CHEBI:30616"/>
        <dbReference type="ChEBI" id="CHEBI:43474"/>
        <dbReference type="ChEBI" id="CHEBI:456216"/>
        <dbReference type="EC" id="7.2.2.3"/>
    </reaction>
    <physiologicalReaction direction="left-to-right" evidence="11">
        <dbReference type="Rhea" id="RHEA:14634"/>
    </physiologicalReaction>
</comment>
<feature type="coiled-coil region" evidence="13">
    <location>
        <begin position="131"/>
        <end position="261"/>
    </location>
</feature>
<dbReference type="Proteomes" id="UP000018050">
    <property type="component" value="Unassembled WGS sequence"/>
</dbReference>
<dbReference type="GeneID" id="25268965"/>
<evidence type="ECO:0000256" key="10">
    <source>
        <dbReference type="ARBA" id="ARBA00035029"/>
    </source>
</evidence>
<evidence type="ECO:0000256" key="12">
    <source>
        <dbReference type="ARBA" id="ARBA00067200"/>
    </source>
</evidence>
<dbReference type="NCBIfam" id="TIGR01494">
    <property type="entry name" value="ATPase_P-type"/>
    <property type="match status" value="2"/>
</dbReference>
<dbReference type="GO" id="GO:0016887">
    <property type="term" value="F:ATP hydrolysis activity"/>
    <property type="evidence" value="ECO:0007669"/>
    <property type="project" value="InterPro"/>
</dbReference>
<keyword evidence="9" id="KW-0813">Transport</keyword>
<accession>U6GH41</accession>
<dbReference type="InterPro" id="IPR050510">
    <property type="entry name" value="Cation_transp_ATPase_P-type"/>
</dbReference>
<dbReference type="InterPro" id="IPR044492">
    <property type="entry name" value="P_typ_ATPase_HD_dom"/>
</dbReference>
<keyword evidence="6 15" id="KW-1133">Transmembrane helix</keyword>
<dbReference type="Pfam" id="PF00122">
    <property type="entry name" value="E1-E2_ATPase"/>
    <property type="match status" value="1"/>
</dbReference>
<feature type="compositionally biased region" description="Gly residues" evidence="14">
    <location>
        <begin position="305"/>
        <end position="314"/>
    </location>
</feature>
<dbReference type="GO" id="GO:1902600">
    <property type="term" value="P:proton transmembrane transport"/>
    <property type="evidence" value="ECO:0007669"/>
    <property type="project" value="TreeGrafter"/>
</dbReference>
<keyword evidence="7" id="KW-0915">Sodium</keyword>
<dbReference type="InterPro" id="IPR023214">
    <property type="entry name" value="HAD_sf"/>
</dbReference>
<name>U6GH41_EIMAC</name>
<dbReference type="InterPro" id="IPR018303">
    <property type="entry name" value="ATPase_P-typ_P_site"/>
</dbReference>
<reference evidence="17" key="2">
    <citation type="submission" date="2013-10" db="EMBL/GenBank/DDBJ databases">
        <authorList>
            <person name="Aslett M."/>
        </authorList>
    </citation>
    <scope>NUCLEOTIDE SEQUENCE [LARGE SCALE GENOMIC DNA]</scope>
    <source>
        <strain evidence="17">Houghton</strain>
    </source>
</reference>
<evidence type="ECO:0000256" key="1">
    <source>
        <dbReference type="ARBA" id="ARBA00004141"/>
    </source>
</evidence>
<dbReference type="InterPro" id="IPR004014">
    <property type="entry name" value="ATPase_P-typ_cation-transptr_N"/>
</dbReference>
<dbReference type="InterPro" id="IPR023299">
    <property type="entry name" value="ATPase_P-typ_cyto_dom_N"/>
</dbReference>